<keyword evidence="3" id="KW-1185">Reference proteome</keyword>
<dbReference type="Pfam" id="PF14559">
    <property type="entry name" value="TPR_19"/>
    <property type="match status" value="1"/>
</dbReference>
<dbReference type="STRING" id="709015.GCA_000472485_03647"/>
<dbReference type="OrthoDB" id="9788327at2"/>
<evidence type="ECO:0000313" key="3">
    <source>
        <dbReference type="Proteomes" id="UP000266292"/>
    </source>
</evidence>
<dbReference type="AlphaFoldDB" id="A0A1X9YWD3"/>
<dbReference type="KEGG" id="pact:CA264_18055"/>
<dbReference type="Gene3D" id="1.25.40.10">
    <property type="entry name" value="Tetratricopeptide repeat domain"/>
    <property type="match status" value="1"/>
</dbReference>
<proteinExistence type="predicted"/>
<evidence type="ECO:0000313" key="2">
    <source>
        <dbReference type="EMBL" id="ARS37178.1"/>
    </source>
</evidence>
<gene>
    <name evidence="2" type="ORF">CA264_18055</name>
</gene>
<feature type="chain" id="PRO_5010994584" evidence="1">
    <location>
        <begin position="21"/>
        <end position="227"/>
    </location>
</feature>
<dbReference type="EMBL" id="CP021235">
    <property type="protein sequence ID" value="ARS37178.1"/>
    <property type="molecule type" value="Genomic_DNA"/>
</dbReference>
<dbReference type="InterPro" id="IPR011990">
    <property type="entry name" value="TPR-like_helical_dom_sf"/>
</dbReference>
<dbReference type="Proteomes" id="UP000266292">
    <property type="component" value="Chromosome"/>
</dbReference>
<protein>
    <submittedName>
        <fullName evidence="2">Uncharacterized protein</fullName>
    </submittedName>
</protein>
<keyword evidence="1" id="KW-0732">Signal</keyword>
<feature type="signal peptide" evidence="1">
    <location>
        <begin position="1"/>
        <end position="20"/>
    </location>
</feature>
<organism evidence="2 3">
    <name type="scientific">Pontibacter actiniarum</name>
    <dbReference type="NCBI Taxonomy" id="323450"/>
    <lineage>
        <taxon>Bacteria</taxon>
        <taxon>Pseudomonadati</taxon>
        <taxon>Bacteroidota</taxon>
        <taxon>Cytophagia</taxon>
        <taxon>Cytophagales</taxon>
        <taxon>Hymenobacteraceae</taxon>
        <taxon>Pontibacter</taxon>
    </lineage>
</organism>
<dbReference type="SUPFAM" id="SSF48452">
    <property type="entry name" value="TPR-like"/>
    <property type="match status" value="1"/>
</dbReference>
<dbReference type="RefSeq" id="WP_025608808.1">
    <property type="nucleotide sequence ID" value="NZ_CP021235.1"/>
</dbReference>
<reference evidence="3" key="1">
    <citation type="submission" date="2017-05" db="EMBL/GenBank/DDBJ databases">
        <authorList>
            <person name="Ray J."/>
            <person name="Price M."/>
            <person name="Deutschbauer A."/>
        </authorList>
    </citation>
    <scope>NUCLEOTIDE SEQUENCE [LARGE SCALE GENOMIC DNA]</scope>
    <source>
        <strain evidence="3">DSM 19842</strain>
    </source>
</reference>
<evidence type="ECO:0000256" key="1">
    <source>
        <dbReference type="SAM" id="SignalP"/>
    </source>
</evidence>
<accession>A0A1X9YWD3</accession>
<sequence>MIRALLTAIAVVAISSQLFAQEKNQVEATYAYALQLYEQQQTKATASEFEKVIALNPRHKDAMYNLAVINFDLGNKDKAIELLQACVRMRDRDAANLLKEQLQEKIAFADTMHFEDMDVVPKVVLSSVPEDILNGKGLNKTLEKSILSELKKSKVLRKQFRAGTTLLPLSLYFGKDGKLDAEIVGPKRNAAAQQEITEAFNRAVQIVPGKHEGKEVVVWGLTLPVTM</sequence>
<name>A0A1X9YWD3_9BACT</name>